<feature type="compositionally biased region" description="Low complexity" evidence="1">
    <location>
        <begin position="189"/>
        <end position="201"/>
    </location>
</feature>
<evidence type="ECO:0000313" key="2">
    <source>
        <dbReference type="EMBL" id="KAK8512926.1"/>
    </source>
</evidence>
<evidence type="ECO:0000256" key="1">
    <source>
        <dbReference type="SAM" id="MobiDB-lite"/>
    </source>
</evidence>
<evidence type="ECO:0000313" key="3">
    <source>
        <dbReference type="Proteomes" id="UP001472677"/>
    </source>
</evidence>
<organism evidence="2 3">
    <name type="scientific">Hibiscus sabdariffa</name>
    <name type="common">roselle</name>
    <dbReference type="NCBI Taxonomy" id="183260"/>
    <lineage>
        <taxon>Eukaryota</taxon>
        <taxon>Viridiplantae</taxon>
        <taxon>Streptophyta</taxon>
        <taxon>Embryophyta</taxon>
        <taxon>Tracheophyta</taxon>
        <taxon>Spermatophyta</taxon>
        <taxon>Magnoliopsida</taxon>
        <taxon>eudicotyledons</taxon>
        <taxon>Gunneridae</taxon>
        <taxon>Pentapetalae</taxon>
        <taxon>rosids</taxon>
        <taxon>malvids</taxon>
        <taxon>Malvales</taxon>
        <taxon>Malvaceae</taxon>
        <taxon>Malvoideae</taxon>
        <taxon>Hibiscus</taxon>
    </lineage>
</organism>
<feature type="compositionally biased region" description="Low complexity" evidence="1">
    <location>
        <begin position="92"/>
        <end position="106"/>
    </location>
</feature>
<comment type="caution">
    <text evidence="2">The sequence shown here is derived from an EMBL/GenBank/DDBJ whole genome shotgun (WGS) entry which is preliminary data.</text>
</comment>
<feature type="region of interest" description="Disordered" evidence="1">
    <location>
        <begin position="86"/>
        <end position="113"/>
    </location>
</feature>
<dbReference type="PANTHER" id="PTHR36757">
    <property type="entry name" value="BNAANNG22500D PROTEIN"/>
    <property type="match status" value="1"/>
</dbReference>
<gene>
    <name evidence="2" type="ORF">V6N12_030334</name>
</gene>
<sequence length="270" mass="29632">MAIEVFSEISSPRISFSDDLDQDDGADSIEECRHRRLDTSLLSSSSDSDFCFENSFVQDQLPSADELFSNGKILPIEIKRKPTAPKQVLRQPAPVAVSVRSPPRRAITTDNSGKKRLKEFLSMSIDADDNKPASKSFWQFKRSSSLNCESTRNKSLIRSLQFLTRSNSTGSAPNPKETQQKHTLLKQPSLSRKSSVSGSSSGSTYYIYGNSISTQQKPPLKKSSCGAHGTGGVRVSPVLNLPHPIISNVSVSLFGFGSLFCNGKVKKKKR</sequence>
<proteinExistence type="predicted"/>
<dbReference type="EMBL" id="JBBPBM010000071">
    <property type="protein sequence ID" value="KAK8512926.1"/>
    <property type="molecule type" value="Genomic_DNA"/>
</dbReference>
<reference evidence="2 3" key="1">
    <citation type="journal article" date="2024" name="G3 (Bethesda)">
        <title>Genome assembly of Hibiscus sabdariffa L. provides insights into metabolisms of medicinal natural products.</title>
        <authorList>
            <person name="Kim T."/>
        </authorList>
    </citation>
    <scope>NUCLEOTIDE SEQUENCE [LARGE SCALE GENOMIC DNA]</scope>
    <source>
        <strain evidence="2">TK-2024</strain>
        <tissue evidence="2">Old leaves</tissue>
    </source>
</reference>
<feature type="region of interest" description="Disordered" evidence="1">
    <location>
        <begin position="1"/>
        <end position="26"/>
    </location>
</feature>
<feature type="region of interest" description="Disordered" evidence="1">
    <location>
        <begin position="164"/>
        <end position="201"/>
    </location>
</feature>
<dbReference type="PANTHER" id="PTHR36757:SF1">
    <property type="entry name" value="GENOME ASSEMBLY, CHROMOSOME: A04"/>
    <property type="match status" value="1"/>
</dbReference>
<dbReference type="Proteomes" id="UP001472677">
    <property type="component" value="Unassembled WGS sequence"/>
</dbReference>
<accession>A0ABR2C0L5</accession>
<keyword evidence="3" id="KW-1185">Reference proteome</keyword>
<protein>
    <submittedName>
        <fullName evidence="2">Uncharacterized protein</fullName>
    </submittedName>
</protein>
<name>A0ABR2C0L5_9ROSI</name>